<reference evidence="9" key="1">
    <citation type="journal article" date="2019" name="Int. J. Syst. Evol. Microbiol.">
        <title>The Global Catalogue of Microorganisms (GCM) 10K type strain sequencing project: providing services to taxonomists for standard genome sequencing and annotation.</title>
        <authorList>
            <consortium name="The Broad Institute Genomics Platform"/>
            <consortium name="The Broad Institute Genome Sequencing Center for Infectious Disease"/>
            <person name="Wu L."/>
            <person name="Ma J."/>
        </authorList>
    </citation>
    <scope>NUCLEOTIDE SEQUENCE [LARGE SCALE GENOMIC DNA]</scope>
    <source>
        <strain evidence="9">KCTC 32465</strain>
    </source>
</reference>
<evidence type="ECO:0000256" key="6">
    <source>
        <dbReference type="PROSITE-ProRule" id="PRU01024"/>
    </source>
</evidence>
<dbReference type="Pfam" id="PF05958">
    <property type="entry name" value="tRNA_U5-meth_tr"/>
    <property type="match status" value="1"/>
</dbReference>
<dbReference type="PROSITE" id="PS50926">
    <property type="entry name" value="TRAM"/>
    <property type="match status" value="1"/>
</dbReference>
<protein>
    <submittedName>
        <fullName evidence="8">RNA methyltransferase</fullName>
    </submittedName>
</protein>
<dbReference type="SUPFAM" id="SSF50249">
    <property type="entry name" value="Nucleic acid-binding proteins"/>
    <property type="match status" value="1"/>
</dbReference>
<comment type="caution">
    <text evidence="8">The sequence shown here is derived from an EMBL/GenBank/DDBJ whole genome shotgun (WGS) entry which is preliminary data.</text>
</comment>
<feature type="binding site" evidence="6">
    <location>
        <position position="272"/>
    </location>
    <ligand>
        <name>S-adenosyl-L-methionine</name>
        <dbReference type="ChEBI" id="CHEBI:59789"/>
    </ligand>
</feature>
<evidence type="ECO:0000256" key="3">
    <source>
        <dbReference type="ARBA" id="ARBA00022679"/>
    </source>
</evidence>
<dbReference type="InterPro" id="IPR010280">
    <property type="entry name" value="U5_MeTrfase_fam"/>
</dbReference>
<keyword evidence="1" id="KW-0408">Iron</keyword>
<dbReference type="Gene3D" id="2.40.50.1070">
    <property type="match status" value="1"/>
</dbReference>
<dbReference type="PANTHER" id="PTHR11061:SF49">
    <property type="entry name" value="23S RRNA (URACIL(1939)-C(5))-METHYLTRANSFERASE RLMD"/>
    <property type="match status" value="1"/>
</dbReference>
<feature type="binding site" evidence="6">
    <location>
        <position position="245"/>
    </location>
    <ligand>
        <name>S-adenosyl-L-methionine</name>
        <dbReference type="ChEBI" id="CHEBI:59789"/>
    </ligand>
</feature>
<dbReference type="Gene3D" id="3.40.50.150">
    <property type="entry name" value="Vaccinia Virus protein VP39"/>
    <property type="match status" value="1"/>
</dbReference>
<feature type="binding site" evidence="6">
    <location>
        <position position="340"/>
    </location>
    <ligand>
        <name>S-adenosyl-L-methionine</name>
        <dbReference type="ChEBI" id="CHEBI:59789"/>
    </ligand>
</feature>
<keyword evidence="2 6" id="KW-0489">Methyltransferase</keyword>
<keyword evidence="3 6" id="KW-0808">Transferase</keyword>
<evidence type="ECO:0000256" key="4">
    <source>
        <dbReference type="ARBA" id="ARBA00022691"/>
    </source>
</evidence>
<evidence type="ECO:0000313" key="9">
    <source>
        <dbReference type="Proteomes" id="UP000634455"/>
    </source>
</evidence>
<evidence type="ECO:0000259" key="7">
    <source>
        <dbReference type="PROSITE" id="PS50926"/>
    </source>
</evidence>
<evidence type="ECO:0000256" key="1">
    <source>
        <dbReference type="ARBA" id="ARBA00022485"/>
    </source>
</evidence>
<dbReference type="EMBL" id="BMZF01000002">
    <property type="protein sequence ID" value="GHA49118.1"/>
    <property type="molecule type" value="Genomic_DNA"/>
</dbReference>
<evidence type="ECO:0000313" key="8">
    <source>
        <dbReference type="EMBL" id="GHA49118.1"/>
    </source>
</evidence>
<gene>
    <name evidence="8" type="primary">TrmA</name>
    <name evidence="8" type="ORF">GCM10008927_12870</name>
</gene>
<proteinExistence type="inferred from homology"/>
<keyword evidence="4 6" id="KW-0949">S-adenosyl-L-methionine</keyword>
<keyword evidence="9" id="KW-1185">Reference proteome</keyword>
<name>A0ABQ3D3A9_9RHOB</name>
<organism evidence="8 9">
    <name type="scientific">Paramylibacter ulvae</name>
    <dbReference type="NCBI Taxonomy" id="1651968"/>
    <lineage>
        <taxon>Bacteria</taxon>
        <taxon>Pseudomonadati</taxon>
        <taxon>Pseudomonadota</taxon>
        <taxon>Alphaproteobacteria</taxon>
        <taxon>Rhodobacterales</taxon>
        <taxon>Paracoccaceae</taxon>
        <taxon>Paramylibacter</taxon>
    </lineage>
</organism>
<dbReference type="PANTHER" id="PTHR11061">
    <property type="entry name" value="RNA M5U METHYLTRANSFERASE"/>
    <property type="match status" value="1"/>
</dbReference>
<accession>A0ABQ3D3A9</accession>
<keyword evidence="1" id="KW-0479">Metal-binding</keyword>
<dbReference type="Proteomes" id="UP000634455">
    <property type="component" value="Unassembled WGS sequence"/>
</dbReference>
<dbReference type="InterPro" id="IPR012340">
    <property type="entry name" value="NA-bd_OB-fold"/>
</dbReference>
<dbReference type="PROSITE" id="PS51687">
    <property type="entry name" value="SAM_MT_RNA_M5U"/>
    <property type="match status" value="1"/>
</dbReference>
<comment type="similarity">
    <text evidence="6">Belongs to the class I-like SAM-binding methyltransferase superfamily. RNA M5U methyltransferase family.</text>
</comment>
<evidence type="ECO:0000256" key="2">
    <source>
        <dbReference type="ARBA" id="ARBA00022603"/>
    </source>
</evidence>
<sequence length="409" mass="43996">MVQTLRIEKLGHQGNGVSSLHGMDIFVPFSLPGELVEGEVSGDEIAKARILEPVEARVKAPCRHFKTCGGCALQHASDAFVANWKQHQVQTVLELEGLSPIFRPIATSPTASRRRATFTGRRGKKGAMIGFFARGTDTLIEITECHLVEPALMSGFVGMKELVMIGASRKTPLRIATTNTANGLDIDVTEGKELNIEQSAALGGIADKHGFARITWNGEVVVQSAPPVQTFGTAAVIPPSDAFLQATHHGEKTLVDAALSAVGPAKRVIDLFSGCGTFALNAAKFAEVHAVEGSASMIRALDAGWRGATGLKTVTSEVRDLYARPYLPDELSKFDAAIIDPPRAGALSQTQELAKSNIKHVAFVSCNPATFSRDAKLLCRAGFQLDWVQVVDQFRWSSHVELVAQFTRD</sequence>
<feature type="active site" description="Nucleophile" evidence="6">
    <location>
        <position position="366"/>
    </location>
</feature>
<evidence type="ECO:0000256" key="5">
    <source>
        <dbReference type="ARBA" id="ARBA00023014"/>
    </source>
</evidence>
<feature type="binding site" evidence="6">
    <location>
        <position position="292"/>
    </location>
    <ligand>
        <name>S-adenosyl-L-methionine</name>
        <dbReference type="ChEBI" id="CHEBI:59789"/>
    </ligand>
</feature>
<dbReference type="SUPFAM" id="SSF53335">
    <property type="entry name" value="S-adenosyl-L-methionine-dependent methyltransferases"/>
    <property type="match status" value="1"/>
</dbReference>
<dbReference type="Gene3D" id="2.40.50.140">
    <property type="entry name" value="Nucleic acid-binding proteins"/>
    <property type="match status" value="1"/>
</dbReference>
<dbReference type="CDD" id="cd02440">
    <property type="entry name" value="AdoMet_MTases"/>
    <property type="match status" value="1"/>
</dbReference>
<feature type="domain" description="TRAM" evidence="7">
    <location>
        <begin position="1"/>
        <end position="52"/>
    </location>
</feature>
<dbReference type="InterPro" id="IPR029063">
    <property type="entry name" value="SAM-dependent_MTases_sf"/>
</dbReference>
<dbReference type="GO" id="GO:0008168">
    <property type="term" value="F:methyltransferase activity"/>
    <property type="evidence" value="ECO:0007669"/>
    <property type="project" value="UniProtKB-KW"/>
</dbReference>
<keyword evidence="5" id="KW-0411">Iron-sulfur</keyword>
<dbReference type="RefSeq" id="WP_189639764.1">
    <property type="nucleotide sequence ID" value="NZ_BMZF01000002.1"/>
</dbReference>
<keyword evidence="1" id="KW-0004">4Fe-4S</keyword>
<dbReference type="InterPro" id="IPR002792">
    <property type="entry name" value="TRAM_dom"/>
</dbReference>
<dbReference type="GO" id="GO:0032259">
    <property type="term" value="P:methylation"/>
    <property type="evidence" value="ECO:0007669"/>
    <property type="project" value="UniProtKB-KW"/>
</dbReference>